<feature type="domain" description="YjiS-like" evidence="1">
    <location>
        <begin position="73"/>
        <end position="104"/>
    </location>
</feature>
<dbReference type="Proteomes" id="UP000324758">
    <property type="component" value="Unassembled WGS sequence"/>
</dbReference>
<keyword evidence="3" id="KW-1185">Reference proteome</keyword>
<organism evidence="2 3">
    <name type="scientific">Bradyrhizobium rifense</name>
    <dbReference type="NCBI Taxonomy" id="515499"/>
    <lineage>
        <taxon>Bacteria</taxon>
        <taxon>Pseudomonadati</taxon>
        <taxon>Pseudomonadota</taxon>
        <taxon>Alphaproteobacteria</taxon>
        <taxon>Hyphomicrobiales</taxon>
        <taxon>Nitrobacteraceae</taxon>
        <taxon>Bradyrhizobium</taxon>
    </lineage>
</organism>
<dbReference type="AlphaFoldDB" id="A0A5D3K6Y9"/>
<accession>A0A5D3K6Y9</accession>
<name>A0A5D3K6Y9_9BRAD</name>
<evidence type="ECO:0000313" key="3">
    <source>
        <dbReference type="Proteomes" id="UP000324758"/>
    </source>
</evidence>
<evidence type="ECO:0000313" key="2">
    <source>
        <dbReference type="EMBL" id="TYL91664.1"/>
    </source>
</evidence>
<dbReference type="Pfam" id="PF06568">
    <property type="entry name" value="YjiS-like"/>
    <property type="match status" value="1"/>
</dbReference>
<dbReference type="OrthoDB" id="8116725at2"/>
<dbReference type="EMBL" id="VSSS01000042">
    <property type="protein sequence ID" value="TYL91664.1"/>
    <property type="molecule type" value="Genomic_DNA"/>
</dbReference>
<gene>
    <name evidence="2" type="ORF">FXB40_27445</name>
</gene>
<comment type="caution">
    <text evidence="2">The sequence shown here is derived from an EMBL/GenBank/DDBJ whole genome shotgun (WGS) entry which is preliminary data.</text>
</comment>
<evidence type="ECO:0000259" key="1">
    <source>
        <dbReference type="Pfam" id="PF06568"/>
    </source>
</evidence>
<dbReference type="InterPro" id="IPR009506">
    <property type="entry name" value="YjiS-like"/>
</dbReference>
<proteinExistence type="predicted"/>
<sequence>MPPQLTNISPGIEGDAARRVPKLSIVSAKNAVDQALAARLKASAAALDNALSDENAAGPTRSILGLVKQCWRAFQQRRQNRPLSLQELSDRELRDIGLTRGEIDHLTPQRSIDTLRDSTRYLLNRGGM</sequence>
<reference evidence="2 3" key="1">
    <citation type="submission" date="2019-08" db="EMBL/GenBank/DDBJ databases">
        <title>Bradyrhizobium hipponensis sp. nov., a rhizobium isolated from a Lupinus angustifolius root nodule in Tunisia.</title>
        <authorList>
            <person name="Off K."/>
            <person name="Rejili M."/>
            <person name="Mars M."/>
            <person name="Brachmann A."/>
            <person name="Marin M."/>
        </authorList>
    </citation>
    <scope>NUCLEOTIDE SEQUENCE [LARGE SCALE GENOMIC DNA]</scope>
    <source>
        <strain evidence="2 3">CTAW71</strain>
    </source>
</reference>
<dbReference type="RefSeq" id="WP_148775251.1">
    <property type="nucleotide sequence ID" value="NZ_VSSS01000042.1"/>
</dbReference>
<protein>
    <submittedName>
        <fullName evidence="2">DUF1127 domain-containing protein</fullName>
    </submittedName>
</protein>